<comment type="caution">
    <text evidence="2">The sequence shown here is derived from an EMBL/GenBank/DDBJ whole genome shotgun (WGS) entry which is preliminary data.</text>
</comment>
<accession>A0A0F9BVE9</accession>
<evidence type="ECO:0000256" key="1">
    <source>
        <dbReference type="SAM" id="MobiDB-lite"/>
    </source>
</evidence>
<dbReference type="AlphaFoldDB" id="A0A0F9BVE9"/>
<sequence>MDIVTRKEAKERWLPRYFTGKPCPHGHVAERWASTSRCVECDRKYREATVEKIRERQRKYREANREKERERRRKYYEANREKIRERQSQIPRN</sequence>
<evidence type="ECO:0000313" key="2">
    <source>
        <dbReference type="EMBL" id="KKL25859.1"/>
    </source>
</evidence>
<feature type="compositionally biased region" description="Basic and acidic residues" evidence="1">
    <location>
        <begin position="56"/>
        <end position="87"/>
    </location>
</feature>
<feature type="non-terminal residue" evidence="2">
    <location>
        <position position="93"/>
    </location>
</feature>
<name>A0A0F9BVE9_9ZZZZ</name>
<gene>
    <name evidence="2" type="ORF">LCGC14_2401100</name>
</gene>
<protein>
    <submittedName>
        <fullName evidence="2">Uncharacterized protein</fullName>
    </submittedName>
</protein>
<feature type="region of interest" description="Disordered" evidence="1">
    <location>
        <begin position="56"/>
        <end position="93"/>
    </location>
</feature>
<dbReference type="EMBL" id="LAZR01036056">
    <property type="protein sequence ID" value="KKL25859.1"/>
    <property type="molecule type" value="Genomic_DNA"/>
</dbReference>
<reference evidence="2" key="1">
    <citation type="journal article" date="2015" name="Nature">
        <title>Complex archaea that bridge the gap between prokaryotes and eukaryotes.</title>
        <authorList>
            <person name="Spang A."/>
            <person name="Saw J.H."/>
            <person name="Jorgensen S.L."/>
            <person name="Zaremba-Niedzwiedzka K."/>
            <person name="Martijn J."/>
            <person name="Lind A.E."/>
            <person name="van Eijk R."/>
            <person name="Schleper C."/>
            <person name="Guy L."/>
            <person name="Ettema T.J."/>
        </authorList>
    </citation>
    <scope>NUCLEOTIDE SEQUENCE</scope>
</reference>
<organism evidence="2">
    <name type="scientific">marine sediment metagenome</name>
    <dbReference type="NCBI Taxonomy" id="412755"/>
    <lineage>
        <taxon>unclassified sequences</taxon>
        <taxon>metagenomes</taxon>
        <taxon>ecological metagenomes</taxon>
    </lineage>
</organism>
<proteinExistence type="predicted"/>